<dbReference type="Proteomes" id="UP000694567">
    <property type="component" value="Unplaced"/>
</dbReference>
<evidence type="ECO:0000256" key="1">
    <source>
        <dbReference type="ARBA" id="ARBA00022603"/>
    </source>
</evidence>
<dbReference type="GO" id="GO:0106335">
    <property type="term" value="F:tRNA (5-carboxymethyluridine(34)-5-O)-methyltransferase activity"/>
    <property type="evidence" value="ECO:0007669"/>
    <property type="project" value="TreeGrafter"/>
</dbReference>
<protein>
    <submittedName>
        <fullName evidence="3">Uncharacterized protein</fullName>
    </submittedName>
</protein>
<dbReference type="PANTHER" id="PTHR13069">
    <property type="entry name" value="ALKYLATED DNA REPAIR PROTEIN ALKB HOMOLOG 8"/>
    <property type="match status" value="1"/>
</dbReference>
<evidence type="ECO:0000256" key="2">
    <source>
        <dbReference type="ARBA" id="ARBA00022679"/>
    </source>
</evidence>
<evidence type="ECO:0000313" key="3">
    <source>
        <dbReference type="Ensembl" id="ENSBOBP00000001895.1"/>
    </source>
</evidence>
<dbReference type="InterPro" id="IPR029063">
    <property type="entry name" value="SAM-dependent_MTases_sf"/>
</dbReference>
<dbReference type="GO" id="GO:0002098">
    <property type="term" value="P:tRNA wobble uridine modification"/>
    <property type="evidence" value="ECO:0007669"/>
    <property type="project" value="TreeGrafter"/>
</dbReference>
<reference evidence="3" key="2">
    <citation type="submission" date="2025-09" db="UniProtKB">
        <authorList>
            <consortium name="Ensembl"/>
        </authorList>
    </citation>
    <scope>IDENTIFICATION</scope>
</reference>
<name>A0A8C0EIH9_BUBBB</name>
<dbReference type="Gene3D" id="3.40.50.150">
    <property type="entry name" value="Vaccinia Virus protein VP39"/>
    <property type="match status" value="1"/>
</dbReference>
<keyword evidence="2" id="KW-0808">Transferase</keyword>
<organism evidence="3 4">
    <name type="scientific">Bubo bubo</name>
    <name type="common">Eurasian eagle-owl</name>
    <name type="synonym">Strix bubo</name>
    <dbReference type="NCBI Taxonomy" id="30461"/>
    <lineage>
        <taxon>Eukaryota</taxon>
        <taxon>Metazoa</taxon>
        <taxon>Chordata</taxon>
        <taxon>Craniata</taxon>
        <taxon>Vertebrata</taxon>
        <taxon>Euteleostomi</taxon>
        <taxon>Archelosauria</taxon>
        <taxon>Archosauria</taxon>
        <taxon>Dinosauria</taxon>
        <taxon>Saurischia</taxon>
        <taxon>Theropoda</taxon>
        <taxon>Coelurosauria</taxon>
        <taxon>Aves</taxon>
        <taxon>Neognathae</taxon>
        <taxon>Neoaves</taxon>
        <taxon>Telluraves</taxon>
        <taxon>Strigiformes</taxon>
        <taxon>Strigidae</taxon>
        <taxon>Bubo</taxon>
    </lineage>
</organism>
<evidence type="ECO:0000313" key="4">
    <source>
        <dbReference type="Proteomes" id="UP000694567"/>
    </source>
</evidence>
<dbReference type="GO" id="GO:0000049">
    <property type="term" value="F:tRNA binding"/>
    <property type="evidence" value="ECO:0007669"/>
    <property type="project" value="TreeGrafter"/>
</dbReference>
<dbReference type="GO" id="GO:0005737">
    <property type="term" value="C:cytoplasm"/>
    <property type="evidence" value="ECO:0007669"/>
    <property type="project" value="TreeGrafter"/>
</dbReference>
<dbReference type="GO" id="GO:0030488">
    <property type="term" value="P:tRNA methylation"/>
    <property type="evidence" value="ECO:0007669"/>
    <property type="project" value="TreeGrafter"/>
</dbReference>
<dbReference type="GO" id="GO:0005634">
    <property type="term" value="C:nucleus"/>
    <property type="evidence" value="ECO:0007669"/>
    <property type="project" value="TreeGrafter"/>
</dbReference>
<reference evidence="3" key="1">
    <citation type="submission" date="2025-08" db="UniProtKB">
        <authorList>
            <consortium name="Ensembl"/>
        </authorList>
    </citation>
    <scope>IDENTIFICATION</scope>
</reference>
<sequence>MEKEANQLERDHIHSVYEKIAPYFSDTHYKAWPKVQQFISQQEPGSLIADIGDCRNGKYLHISSQVYKLGCNYCFPLMESARNEGHEVMVYHSLCLPYQSECFHAVLSVAAKFCMLPVSIGQTFKESKPLRQALQSLLGLGFFMTNRILWVA</sequence>
<keyword evidence="4" id="KW-1185">Reference proteome</keyword>
<dbReference type="InterPro" id="IPR051422">
    <property type="entry name" value="AlkB_tRNA_MeTrf/Diox"/>
</dbReference>
<accession>A0A8C0EIH9</accession>
<dbReference type="PANTHER" id="PTHR13069:SF35">
    <property type="entry name" value="TRNA METHYLTRANSFERASE 9-LIKE PROTEIN-RELATED"/>
    <property type="match status" value="1"/>
</dbReference>
<dbReference type="Ensembl" id="ENSBOBT00000001931.1">
    <property type="protein sequence ID" value="ENSBOBP00000001895.1"/>
    <property type="gene ID" value="ENSBOBG00000001278.1"/>
</dbReference>
<dbReference type="AlphaFoldDB" id="A0A8C0EIH9"/>
<keyword evidence="1" id="KW-0489">Methyltransferase</keyword>
<proteinExistence type="predicted"/>